<dbReference type="SMART" id="SM00530">
    <property type="entry name" value="HTH_XRE"/>
    <property type="match status" value="1"/>
</dbReference>
<evidence type="ECO:0000259" key="1">
    <source>
        <dbReference type="PROSITE" id="PS50943"/>
    </source>
</evidence>
<organism evidence="2 3">
    <name type="scientific">Roseomonas elaeocarpi</name>
    <dbReference type="NCBI Taxonomy" id="907779"/>
    <lineage>
        <taxon>Bacteria</taxon>
        <taxon>Pseudomonadati</taxon>
        <taxon>Pseudomonadota</taxon>
        <taxon>Alphaproteobacteria</taxon>
        <taxon>Acetobacterales</taxon>
        <taxon>Roseomonadaceae</taxon>
        <taxon>Roseomonas</taxon>
    </lineage>
</organism>
<dbReference type="PROSITE" id="PS50943">
    <property type="entry name" value="HTH_CROC1"/>
    <property type="match status" value="1"/>
</dbReference>
<sequence>MQMNSLVAQGRVIAAGRMLAGLDQEQLATEAGLSPSTVSRIECGHRRVRPATLEAVWRALDRLGIDLTRNSRTGHYAAGTSFG</sequence>
<evidence type="ECO:0000313" key="2">
    <source>
        <dbReference type="EMBL" id="MFC0410237.1"/>
    </source>
</evidence>
<dbReference type="Proteomes" id="UP001589865">
    <property type="component" value="Unassembled WGS sequence"/>
</dbReference>
<evidence type="ECO:0000313" key="3">
    <source>
        <dbReference type="Proteomes" id="UP001589865"/>
    </source>
</evidence>
<dbReference type="SUPFAM" id="SSF47413">
    <property type="entry name" value="lambda repressor-like DNA-binding domains"/>
    <property type="match status" value="1"/>
</dbReference>
<dbReference type="InterPro" id="IPR001387">
    <property type="entry name" value="Cro/C1-type_HTH"/>
</dbReference>
<dbReference type="Gene3D" id="1.10.260.40">
    <property type="entry name" value="lambda repressor-like DNA-binding domains"/>
    <property type="match status" value="1"/>
</dbReference>
<accession>A0ABV6JY55</accession>
<proteinExistence type="predicted"/>
<gene>
    <name evidence="2" type="ORF">ACFFGY_18445</name>
</gene>
<keyword evidence="3" id="KW-1185">Reference proteome</keyword>
<feature type="domain" description="HTH cro/C1-type" evidence="1">
    <location>
        <begin position="13"/>
        <end position="67"/>
    </location>
</feature>
<dbReference type="InterPro" id="IPR010982">
    <property type="entry name" value="Lambda_DNA-bd_dom_sf"/>
</dbReference>
<comment type="caution">
    <text evidence="2">The sequence shown here is derived from an EMBL/GenBank/DDBJ whole genome shotgun (WGS) entry which is preliminary data.</text>
</comment>
<dbReference type="RefSeq" id="WP_377045989.1">
    <property type="nucleotide sequence ID" value="NZ_JBHLUN010000014.1"/>
</dbReference>
<name>A0ABV6JY55_9PROT</name>
<dbReference type="EMBL" id="JBHLUN010000014">
    <property type="protein sequence ID" value="MFC0410237.1"/>
    <property type="molecule type" value="Genomic_DNA"/>
</dbReference>
<dbReference type="CDD" id="cd00093">
    <property type="entry name" value="HTH_XRE"/>
    <property type="match status" value="1"/>
</dbReference>
<reference evidence="2 3" key="1">
    <citation type="submission" date="2024-09" db="EMBL/GenBank/DDBJ databases">
        <authorList>
            <person name="Sun Q."/>
            <person name="Mori K."/>
        </authorList>
    </citation>
    <scope>NUCLEOTIDE SEQUENCE [LARGE SCALE GENOMIC DNA]</scope>
    <source>
        <strain evidence="2 3">TBRC 5777</strain>
    </source>
</reference>
<dbReference type="Pfam" id="PF01381">
    <property type="entry name" value="HTH_3"/>
    <property type="match status" value="1"/>
</dbReference>
<protein>
    <submittedName>
        <fullName evidence="2">Multiprotein-bridging factor 1 family protein</fullName>
    </submittedName>
</protein>